<proteinExistence type="predicted"/>
<dbReference type="PANTHER" id="PTHR43466:SF1">
    <property type="entry name" value="2-OXO-4-HYDROXY-4-CARBOXY-5-UREIDOIMIDAZOLINE DECARBOXYLASE-RELATED"/>
    <property type="match status" value="1"/>
</dbReference>
<dbReference type="NCBIfam" id="TIGR03164">
    <property type="entry name" value="UHCUDC"/>
    <property type="match status" value="1"/>
</dbReference>
<keyword evidence="6" id="KW-0456">Lyase</keyword>
<dbReference type="InterPro" id="IPR036778">
    <property type="entry name" value="OHCU_decarboxylase_sf"/>
</dbReference>
<reference evidence="8" key="1">
    <citation type="submission" date="2015-10" db="EMBL/GenBank/DDBJ databases">
        <authorList>
            <person name="Gilbert D.G."/>
        </authorList>
    </citation>
    <scope>NUCLEOTIDE SEQUENCE</scope>
</reference>
<evidence type="ECO:0000256" key="5">
    <source>
        <dbReference type="ARBA" id="ARBA00022793"/>
    </source>
</evidence>
<dbReference type="GO" id="GO:0005777">
    <property type="term" value="C:peroxisome"/>
    <property type="evidence" value="ECO:0007669"/>
    <property type="project" value="TreeGrafter"/>
</dbReference>
<keyword evidence="4" id="KW-0659">Purine metabolism</keyword>
<dbReference type="InterPro" id="IPR017580">
    <property type="entry name" value="OHCU_decarboxylase-1"/>
</dbReference>
<dbReference type="UniPathway" id="UPA00394">
    <property type="reaction ID" value="UER00652"/>
</dbReference>
<dbReference type="PANTHER" id="PTHR43466">
    <property type="entry name" value="2-OXO-4-HYDROXY-4-CARBOXY-5-UREIDOIMIDAZOLINE DECARBOXYLASE-RELATED"/>
    <property type="match status" value="1"/>
</dbReference>
<feature type="domain" description="Oxo-4-hydroxy-4-carboxy-5-ureidoimidazoline decarboxylase" evidence="7">
    <location>
        <begin position="14"/>
        <end position="172"/>
    </location>
</feature>
<dbReference type="InterPro" id="IPR018020">
    <property type="entry name" value="OHCU_decarboxylase"/>
</dbReference>
<dbReference type="GO" id="GO:0016491">
    <property type="term" value="F:oxidoreductase activity"/>
    <property type="evidence" value="ECO:0007669"/>
    <property type="project" value="UniProtKB-KW"/>
</dbReference>
<comment type="catalytic activity">
    <reaction evidence="1">
        <text>5-hydroxy-2-oxo-4-ureido-2,5-dihydro-1H-imidazole-5-carboxylate + H(+) = (S)-allantoin + CO2</text>
        <dbReference type="Rhea" id="RHEA:26301"/>
        <dbReference type="ChEBI" id="CHEBI:15378"/>
        <dbReference type="ChEBI" id="CHEBI:15678"/>
        <dbReference type="ChEBI" id="CHEBI:16526"/>
        <dbReference type="ChEBI" id="CHEBI:58639"/>
        <dbReference type="EC" id="4.1.1.97"/>
    </reaction>
</comment>
<accession>A0A160TSU7</accession>
<evidence type="ECO:0000256" key="2">
    <source>
        <dbReference type="ARBA" id="ARBA00004754"/>
    </source>
</evidence>
<dbReference type="GO" id="GO:0000255">
    <property type="term" value="P:allantoin metabolic process"/>
    <property type="evidence" value="ECO:0007669"/>
    <property type="project" value="InterPro"/>
</dbReference>
<dbReference type="AlphaFoldDB" id="A0A160TSU7"/>
<sequence>MKDDRLQDHRKSSEMGREDFIAVFGHIYEKSPWIVEQAWDQGLASTEDSPEGLHRTLVAIVEEAGPELQIRLLRAHPDLTGKLGVGGVLTVESRSEQAGAGLDQCTKAEYAEFQSLNQSYTQQFGFPFILAVRGRNRQQVLENFRKRIDSDRDDEFAEALRQVHRIAWLRLQEIECYN</sequence>
<dbReference type="GO" id="GO:0051997">
    <property type="term" value="F:2-oxo-4-hydroxy-4-carboxy-5-ureidoimidazoline decarboxylase activity"/>
    <property type="evidence" value="ECO:0007669"/>
    <property type="project" value="UniProtKB-EC"/>
</dbReference>
<evidence type="ECO:0000313" key="8">
    <source>
        <dbReference type="EMBL" id="CUS49846.1"/>
    </source>
</evidence>
<dbReference type="Gene3D" id="1.10.3330.10">
    <property type="entry name" value="Oxo-4-hydroxy-4-carboxy-5-ureidoimidazoline decarboxylase"/>
    <property type="match status" value="1"/>
</dbReference>
<protein>
    <recommendedName>
        <fullName evidence="3">2-oxo-4-hydroxy-4-carboxy-5-ureidoimidazoline decarboxylase</fullName>
        <ecNumber evidence="3">4.1.1.97</ecNumber>
    </recommendedName>
</protein>
<keyword evidence="5" id="KW-0210">Decarboxylase</keyword>
<dbReference type="SUPFAM" id="SSF158694">
    <property type="entry name" value="UraD-Like"/>
    <property type="match status" value="1"/>
</dbReference>
<evidence type="ECO:0000256" key="1">
    <source>
        <dbReference type="ARBA" id="ARBA00001163"/>
    </source>
</evidence>
<keyword evidence="8" id="KW-0560">Oxidoreductase</keyword>
<evidence type="ECO:0000256" key="6">
    <source>
        <dbReference type="ARBA" id="ARBA00023239"/>
    </source>
</evidence>
<dbReference type="EC" id="4.1.1.97" evidence="3"/>
<comment type="pathway">
    <text evidence="2">Purine metabolism; urate degradation; (S)-allantoin from urate: step 3/3.</text>
</comment>
<dbReference type="GO" id="GO:0019628">
    <property type="term" value="P:urate catabolic process"/>
    <property type="evidence" value="ECO:0007669"/>
    <property type="project" value="UniProtKB-UniPathway"/>
</dbReference>
<dbReference type="GO" id="GO:0006144">
    <property type="term" value="P:purine nucleobase metabolic process"/>
    <property type="evidence" value="ECO:0007669"/>
    <property type="project" value="UniProtKB-KW"/>
</dbReference>
<gene>
    <name evidence="8" type="ORF">MGWOODY_XGa413</name>
</gene>
<evidence type="ECO:0000259" key="7">
    <source>
        <dbReference type="Pfam" id="PF09349"/>
    </source>
</evidence>
<dbReference type="Pfam" id="PF09349">
    <property type="entry name" value="OHCU_decarbox"/>
    <property type="match status" value="1"/>
</dbReference>
<organism evidence="8">
    <name type="scientific">hydrothermal vent metagenome</name>
    <dbReference type="NCBI Taxonomy" id="652676"/>
    <lineage>
        <taxon>unclassified sequences</taxon>
        <taxon>metagenomes</taxon>
        <taxon>ecological metagenomes</taxon>
    </lineage>
</organism>
<evidence type="ECO:0000256" key="4">
    <source>
        <dbReference type="ARBA" id="ARBA00022631"/>
    </source>
</evidence>
<evidence type="ECO:0000256" key="3">
    <source>
        <dbReference type="ARBA" id="ARBA00012257"/>
    </source>
</evidence>
<dbReference type="EMBL" id="CZRL01000007">
    <property type="protein sequence ID" value="CUS49846.1"/>
    <property type="molecule type" value="Genomic_DNA"/>
</dbReference>
<name>A0A160TSU7_9ZZZZ</name>